<sequence length="189" mass="21174">MTRKKKSRKPGAGSIGIVKDDKKKVALPSDKKPKKQIGNKPGTRQAEGKKKSQKTQGTGVKKDPRIGSKTPIVLGAPAQPMTKQPKKSKVKASPIAAIRDVEPDTSLEQELYAIEEDARLQDILAKQEEDIALTEAEVDYFNEKMTRHQQLRELLGWDDEEEESDAEQAPSSEEELWDKFDNSDLSEFE</sequence>
<dbReference type="GO" id="GO:0005096">
    <property type="term" value="F:GTPase activator activity"/>
    <property type="evidence" value="ECO:0007669"/>
    <property type="project" value="UniProtKB-KW"/>
</dbReference>
<evidence type="ECO:0000256" key="2">
    <source>
        <dbReference type="ARBA" id="ARBA00022517"/>
    </source>
</evidence>
<accession>A0AAF0C9C1</accession>
<dbReference type="AlphaFoldDB" id="A0AAF0C9C1"/>
<dbReference type="KEGG" id="tvd:SG34_027925"/>
<organism evidence="4 5">
    <name type="scientific">Thalassomonas viridans</name>
    <dbReference type="NCBI Taxonomy" id="137584"/>
    <lineage>
        <taxon>Bacteria</taxon>
        <taxon>Pseudomonadati</taxon>
        <taxon>Pseudomonadota</taxon>
        <taxon>Gammaproteobacteria</taxon>
        <taxon>Alteromonadales</taxon>
        <taxon>Colwelliaceae</taxon>
        <taxon>Thalassomonas</taxon>
    </lineage>
</organism>
<feature type="compositionally biased region" description="Acidic residues" evidence="3">
    <location>
        <begin position="156"/>
        <end position="176"/>
    </location>
</feature>
<dbReference type="EMBL" id="CP059733">
    <property type="protein sequence ID" value="WDE05085.1"/>
    <property type="molecule type" value="Genomic_DNA"/>
</dbReference>
<reference evidence="4 5" key="2">
    <citation type="journal article" date="2022" name="Mar. Drugs">
        <title>Bioassay-Guided Fractionation Leads to the Detection of Cholic Acid Generated by the Rare Thalassomonas sp.</title>
        <authorList>
            <person name="Pheiffer F."/>
            <person name="Schneider Y.K."/>
            <person name="Hansen E.H."/>
            <person name="Andersen J.H."/>
            <person name="Isaksson J."/>
            <person name="Busche T."/>
            <person name="R C."/>
            <person name="Kalinowski J."/>
            <person name="Zyl L.V."/>
            <person name="Trindade M."/>
        </authorList>
    </citation>
    <scope>NUCLEOTIDE SEQUENCE [LARGE SCALE GENOMIC DNA]</scope>
    <source>
        <strain evidence="4 5">XOM25</strain>
    </source>
</reference>
<dbReference type="RefSeq" id="WP_044838803.1">
    <property type="nucleotide sequence ID" value="NZ_CP059733.1"/>
</dbReference>
<dbReference type="GO" id="GO:0042254">
    <property type="term" value="P:ribosome biogenesis"/>
    <property type="evidence" value="ECO:0007669"/>
    <property type="project" value="UniProtKB-KW"/>
</dbReference>
<keyword evidence="5" id="KW-1185">Reference proteome</keyword>
<dbReference type="InterPro" id="IPR007336">
    <property type="entry name" value="YihI"/>
</dbReference>
<proteinExistence type="predicted"/>
<dbReference type="NCBIfam" id="NF003560">
    <property type="entry name" value="PRK05244.1-1"/>
    <property type="match status" value="1"/>
</dbReference>
<dbReference type="Proteomes" id="UP000032352">
    <property type="component" value="Chromosome"/>
</dbReference>
<evidence type="ECO:0000313" key="5">
    <source>
        <dbReference type="Proteomes" id="UP000032352"/>
    </source>
</evidence>
<feature type="region of interest" description="Disordered" evidence="3">
    <location>
        <begin position="152"/>
        <end position="189"/>
    </location>
</feature>
<reference evidence="4 5" key="1">
    <citation type="journal article" date="2015" name="Genome Announc.">
        <title>Draft Genome Sequences of Marine Isolates of Thalassomonas viridans and Thalassomonas actiniarum.</title>
        <authorList>
            <person name="Olonade I."/>
            <person name="van Zyl L.J."/>
            <person name="Trindade M."/>
        </authorList>
    </citation>
    <scope>NUCLEOTIDE SEQUENCE [LARGE SCALE GENOMIC DNA]</scope>
    <source>
        <strain evidence="4 5">XOM25</strain>
    </source>
</reference>
<evidence type="ECO:0000313" key="4">
    <source>
        <dbReference type="EMBL" id="WDE05085.1"/>
    </source>
</evidence>
<dbReference type="Pfam" id="PF04220">
    <property type="entry name" value="YihI"/>
    <property type="match status" value="1"/>
</dbReference>
<evidence type="ECO:0000256" key="1">
    <source>
        <dbReference type="ARBA" id="ARBA00022468"/>
    </source>
</evidence>
<protein>
    <submittedName>
        <fullName evidence="4">GTPase-activating protein</fullName>
    </submittedName>
</protein>
<feature type="region of interest" description="Disordered" evidence="3">
    <location>
        <begin position="1"/>
        <end position="97"/>
    </location>
</feature>
<gene>
    <name evidence="4" type="ORF">SG34_027925</name>
</gene>
<keyword evidence="2" id="KW-0690">Ribosome biogenesis</keyword>
<evidence type="ECO:0000256" key="3">
    <source>
        <dbReference type="SAM" id="MobiDB-lite"/>
    </source>
</evidence>
<keyword evidence="1" id="KW-0343">GTPase activation</keyword>
<name>A0AAF0C9C1_9GAMM</name>